<dbReference type="Pfam" id="PF00254">
    <property type="entry name" value="FKBP_C"/>
    <property type="match status" value="1"/>
</dbReference>
<feature type="compositionally biased region" description="Polar residues" evidence="6">
    <location>
        <begin position="300"/>
        <end position="315"/>
    </location>
</feature>
<comment type="caution">
    <text evidence="8">The sequence shown here is derived from an EMBL/GenBank/DDBJ whole genome shotgun (WGS) entry which is preliminary data.</text>
</comment>
<feature type="compositionally biased region" description="Basic residues" evidence="6">
    <location>
        <begin position="167"/>
        <end position="183"/>
    </location>
</feature>
<evidence type="ECO:0000256" key="4">
    <source>
        <dbReference type="ARBA" id="ARBA00023235"/>
    </source>
</evidence>
<evidence type="ECO:0000256" key="3">
    <source>
        <dbReference type="ARBA" id="ARBA00023110"/>
    </source>
</evidence>
<evidence type="ECO:0000256" key="6">
    <source>
        <dbReference type="SAM" id="MobiDB-lite"/>
    </source>
</evidence>
<name>A0AAD9USW9_ACRCE</name>
<evidence type="ECO:0000313" key="8">
    <source>
        <dbReference type="EMBL" id="KAK2548703.1"/>
    </source>
</evidence>
<keyword evidence="4 5" id="KW-0413">Isomerase</keyword>
<feature type="region of interest" description="Disordered" evidence="6">
    <location>
        <begin position="145"/>
        <end position="328"/>
    </location>
</feature>
<dbReference type="InterPro" id="IPR036824">
    <property type="entry name" value="Nucleoplasmin_core_dom_sf"/>
</dbReference>
<feature type="compositionally biased region" description="Polar residues" evidence="6">
    <location>
        <begin position="203"/>
        <end position="212"/>
    </location>
</feature>
<accession>A0AAD9USW9</accession>
<feature type="compositionally biased region" description="Basic residues" evidence="6">
    <location>
        <begin position="242"/>
        <end position="253"/>
    </location>
</feature>
<dbReference type="SUPFAM" id="SSF69203">
    <property type="entry name" value="Nucleoplasmin-like core domain"/>
    <property type="match status" value="1"/>
</dbReference>
<dbReference type="Gene3D" id="3.10.50.40">
    <property type="match status" value="1"/>
</dbReference>
<dbReference type="AlphaFoldDB" id="A0AAD9USW9"/>
<dbReference type="GO" id="GO:0005730">
    <property type="term" value="C:nucleolus"/>
    <property type="evidence" value="ECO:0007669"/>
    <property type="project" value="TreeGrafter"/>
</dbReference>
<organism evidence="8 9">
    <name type="scientific">Acropora cervicornis</name>
    <name type="common">Staghorn coral</name>
    <dbReference type="NCBI Taxonomy" id="6130"/>
    <lineage>
        <taxon>Eukaryota</taxon>
        <taxon>Metazoa</taxon>
        <taxon>Cnidaria</taxon>
        <taxon>Anthozoa</taxon>
        <taxon>Hexacorallia</taxon>
        <taxon>Scleractinia</taxon>
        <taxon>Astrocoeniina</taxon>
        <taxon>Acroporidae</taxon>
        <taxon>Acropora</taxon>
    </lineage>
</organism>
<feature type="compositionally biased region" description="Acidic residues" evidence="6">
    <location>
        <begin position="222"/>
        <end position="237"/>
    </location>
</feature>
<comment type="catalytic activity">
    <reaction evidence="1 5">
        <text>[protein]-peptidylproline (omega=180) = [protein]-peptidylproline (omega=0)</text>
        <dbReference type="Rhea" id="RHEA:16237"/>
        <dbReference type="Rhea" id="RHEA-COMP:10747"/>
        <dbReference type="Rhea" id="RHEA-COMP:10748"/>
        <dbReference type="ChEBI" id="CHEBI:83833"/>
        <dbReference type="ChEBI" id="CHEBI:83834"/>
        <dbReference type="EC" id="5.2.1.8"/>
    </reaction>
</comment>
<dbReference type="PROSITE" id="PS50059">
    <property type="entry name" value="FKBP_PPIASE"/>
    <property type="match status" value="1"/>
</dbReference>
<dbReference type="EC" id="5.2.1.8" evidence="2 5"/>
<dbReference type="PANTHER" id="PTHR43811">
    <property type="entry name" value="FKBP-TYPE PEPTIDYL-PROLYL CIS-TRANS ISOMERASE FKPA"/>
    <property type="match status" value="1"/>
</dbReference>
<dbReference type="SUPFAM" id="SSF54534">
    <property type="entry name" value="FKBP-like"/>
    <property type="match status" value="1"/>
</dbReference>
<reference evidence="8" key="2">
    <citation type="journal article" date="2023" name="Science">
        <title>Genomic signatures of disease resistance in endangered staghorn corals.</title>
        <authorList>
            <person name="Vollmer S.V."/>
            <person name="Selwyn J.D."/>
            <person name="Despard B.A."/>
            <person name="Roesel C.L."/>
        </authorList>
    </citation>
    <scope>NUCLEOTIDE SEQUENCE</scope>
    <source>
        <strain evidence="8">K2</strain>
    </source>
</reference>
<feature type="compositionally biased region" description="Acidic residues" evidence="6">
    <location>
        <begin position="99"/>
        <end position="113"/>
    </location>
</feature>
<feature type="region of interest" description="Disordered" evidence="6">
    <location>
        <begin position="99"/>
        <end position="127"/>
    </location>
</feature>
<evidence type="ECO:0000256" key="1">
    <source>
        <dbReference type="ARBA" id="ARBA00000971"/>
    </source>
</evidence>
<evidence type="ECO:0000313" key="9">
    <source>
        <dbReference type="Proteomes" id="UP001249851"/>
    </source>
</evidence>
<evidence type="ECO:0000256" key="5">
    <source>
        <dbReference type="PROSITE-ProRule" id="PRU00277"/>
    </source>
</evidence>
<reference evidence="8" key="1">
    <citation type="journal article" date="2023" name="G3 (Bethesda)">
        <title>Whole genome assembly and annotation of the endangered Caribbean coral Acropora cervicornis.</title>
        <authorList>
            <person name="Selwyn J.D."/>
            <person name="Vollmer S.V."/>
        </authorList>
    </citation>
    <scope>NUCLEOTIDE SEQUENCE</scope>
    <source>
        <strain evidence="8">K2</strain>
    </source>
</reference>
<feature type="compositionally biased region" description="Basic and acidic residues" evidence="6">
    <location>
        <begin position="261"/>
        <end position="288"/>
    </location>
</feature>
<dbReference type="Pfam" id="PF17800">
    <property type="entry name" value="NPL"/>
    <property type="match status" value="1"/>
</dbReference>
<feature type="domain" description="PPIase FKBP-type" evidence="7">
    <location>
        <begin position="354"/>
        <end position="401"/>
    </location>
</feature>
<proteinExistence type="predicted"/>
<dbReference type="EMBL" id="JARQWQ010000140">
    <property type="protein sequence ID" value="KAK2548703.1"/>
    <property type="molecule type" value="Genomic_DNA"/>
</dbReference>
<dbReference type="GO" id="GO:0003755">
    <property type="term" value="F:peptidyl-prolyl cis-trans isomerase activity"/>
    <property type="evidence" value="ECO:0007669"/>
    <property type="project" value="UniProtKB-KW"/>
</dbReference>
<keyword evidence="3 5" id="KW-0697">Rotamase</keyword>
<evidence type="ECO:0000256" key="2">
    <source>
        <dbReference type="ARBA" id="ARBA00013194"/>
    </source>
</evidence>
<dbReference type="Proteomes" id="UP001249851">
    <property type="component" value="Unassembled WGS sequence"/>
</dbReference>
<keyword evidence="9" id="KW-1185">Reference proteome</keyword>
<dbReference type="InterPro" id="IPR001179">
    <property type="entry name" value="PPIase_FKBP_dom"/>
</dbReference>
<dbReference type="InterPro" id="IPR046357">
    <property type="entry name" value="PPIase_dom_sf"/>
</dbReference>
<evidence type="ECO:0000259" key="7">
    <source>
        <dbReference type="PROSITE" id="PS50059"/>
    </source>
</evidence>
<protein>
    <recommendedName>
        <fullName evidence="2 5">peptidylprolyl isomerase</fullName>
        <ecNumber evidence="2 5">5.2.1.8</ecNumber>
    </recommendedName>
</protein>
<dbReference type="GO" id="GO:0000785">
    <property type="term" value="C:chromatin"/>
    <property type="evidence" value="ECO:0007669"/>
    <property type="project" value="TreeGrafter"/>
</dbReference>
<dbReference type="InterPro" id="IPR041232">
    <property type="entry name" value="NPL"/>
</dbReference>
<dbReference type="PANTHER" id="PTHR43811:SF19">
    <property type="entry name" value="39 KDA FK506-BINDING NUCLEAR PROTEIN"/>
    <property type="match status" value="1"/>
</dbReference>
<dbReference type="Gene3D" id="2.60.120.340">
    <property type="entry name" value="Nucleoplasmin core domain"/>
    <property type="match status" value="1"/>
</dbReference>
<feature type="compositionally biased region" description="Acidic residues" evidence="6">
    <location>
        <begin position="146"/>
        <end position="161"/>
    </location>
</feature>
<sequence>MFWGVTLDSGKRYTQTVEKSFHLSMAALGFHNCSTSPVTVMAEVDKAQFALCTLQPGKIPQQPLDYCFTEGEEITFFMEGSGDVHLTGYLMEEPNTLEFEEDEETTADSDESTESASDANTGDESLSDEMTFSSLLQSKEIINNSNEEDSDEDSEDDDWDPSQDNPKRRKRTEKDKQKKKNPKKIQSEKTGRKKAKQTKSEQKQGYVNSASNVVRAGHENDIADGDVCDESWTPEETVETKVKKKKLKIKKKKQTDSGESTEIKTETPKKKVKKKMEENKKKNEREESGSVSDDDMESLDNVSSTAKDTLDSSIESNKKEHVKDANLGTKKRKIPGGIVIEDLKKGAGPMAKNGQKVHVYYKGNLAKNSKQFDACLKGSPFSFQLGAGEVIKGWDLGIVGE</sequence>
<gene>
    <name evidence="8" type="ORF">P5673_031052</name>
</gene>